<dbReference type="eggNOG" id="COG0479">
    <property type="taxonomic scope" value="Bacteria"/>
</dbReference>
<evidence type="ECO:0000313" key="1">
    <source>
        <dbReference type="EMBL" id="EEV18854.1"/>
    </source>
</evidence>
<reference evidence="1 2" key="1">
    <citation type="submission" date="2009-07" db="EMBL/GenBank/DDBJ databases">
        <authorList>
            <person name="Madupu R."/>
            <person name="Sebastian Y."/>
            <person name="Durkin A.S."/>
            <person name="Torralba M."/>
            <person name="Methe B."/>
            <person name="Sutton G.G."/>
            <person name="Strausberg R.L."/>
            <person name="Nelson K.E."/>
        </authorList>
    </citation>
    <scope>NUCLEOTIDE SEQUENCE [LARGE SCALE GENOMIC DNA]</scope>
    <source>
        <strain evidence="1 2">RM3268</strain>
    </source>
</reference>
<protein>
    <recommendedName>
        <fullName evidence="3">DUF5644 domain-containing protein</fullName>
    </recommendedName>
</protein>
<dbReference type="AlphaFoldDB" id="C8PDY1"/>
<dbReference type="RefSeq" id="WP_005869068.1">
    <property type="nucleotide sequence ID" value="NZ_ACYG01000005.1"/>
</dbReference>
<dbReference type="EMBL" id="ACYG01000005">
    <property type="protein sequence ID" value="EEV18854.1"/>
    <property type="molecule type" value="Genomic_DNA"/>
</dbReference>
<dbReference type="Gene3D" id="3.10.20.30">
    <property type="match status" value="1"/>
</dbReference>
<proteinExistence type="predicted"/>
<dbReference type="Proteomes" id="UP000005709">
    <property type="component" value="Unassembled WGS sequence"/>
</dbReference>
<dbReference type="Gene3D" id="3.40.50.11810">
    <property type="match status" value="1"/>
</dbReference>
<evidence type="ECO:0000313" key="2">
    <source>
        <dbReference type="Proteomes" id="UP000005709"/>
    </source>
</evidence>
<gene>
    <name evidence="1" type="ORF">CAMGR0001_2331</name>
</gene>
<organism evidence="1 2">
    <name type="scientific">Campylobacter gracilis RM3268</name>
    <dbReference type="NCBI Taxonomy" id="553220"/>
    <lineage>
        <taxon>Bacteria</taxon>
        <taxon>Pseudomonadati</taxon>
        <taxon>Campylobacterota</taxon>
        <taxon>Epsilonproteobacteria</taxon>
        <taxon>Campylobacterales</taxon>
        <taxon>Campylobacteraceae</taxon>
        <taxon>Campylobacter</taxon>
    </lineage>
</organism>
<name>C8PDY1_9BACT</name>
<dbReference type="InterPro" id="IPR012675">
    <property type="entry name" value="Beta-grasp_dom_sf"/>
</dbReference>
<dbReference type="Gene3D" id="1.10.1060.20">
    <property type="match status" value="1"/>
</dbReference>
<evidence type="ECO:0008006" key="3">
    <source>
        <dbReference type="Google" id="ProtNLM"/>
    </source>
</evidence>
<sequence>MLQIRLFRFDPRCDVASYFKPYVYESAPFADLAALLDDICAHDPYFSAQGVEFVKIGGTTVSVKEPLDTLIAHFGSELIIAPLSEKEAIKDLRCEPRAFLDKFKAFENIADVSDFEFYKSLAPYFYSTKIPACSREFLGNSAFIFAHRLMQTHPSERMRILEIIEPQIAYFTKCDAVGMEFDDRAAYRAFCDILKFKPARSNKILSAQSMAEFDAAGAKHDFSGFNVAVWYDEAAEGLAIRLGAQIVHFECEGAPLGAQIYERERECALRLGGEILFDAFDSGSDFLLVNSKLALDFLDGRSDEIQRLFGRDLAGFYLIATDELIALARGERPDFSARKLKPTLI</sequence>
<dbReference type="OrthoDB" id="5372285at2"/>
<keyword evidence="2" id="KW-1185">Reference proteome</keyword>
<accession>C8PDY1</accession>
<comment type="caution">
    <text evidence="1">The sequence shown here is derived from an EMBL/GenBank/DDBJ whole genome shotgun (WGS) entry which is preliminary data.</text>
</comment>
<dbReference type="STRING" id="824.CGRAC_1292"/>